<dbReference type="Proteomes" id="UP000032803">
    <property type="component" value="Chromosome I"/>
</dbReference>
<reference evidence="2" key="1">
    <citation type="submission" date="2014-09" db="EMBL/GenBank/DDBJ databases">
        <authorList>
            <person name="Gomez-Valero L."/>
        </authorList>
    </citation>
    <scope>NUCLEOTIDE SEQUENCE [LARGE SCALE GENOMIC DNA]</scope>
    <source>
        <strain evidence="2">ATCC35250</strain>
    </source>
</reference>
<dbReference type="EMBL" id="LN681225">
    <property type="protein sequence ID" value="CEK09934.1"/>
    <property type="molecule type" value="Genomic_DNA"/>
</dbReference>
<evidence type="ECO:0000313" key="1">
    <source>
        <dbReference type="EMBL" id="CEK09934.1"/>
    </source>
</evidence>
<dbReference type="RefSeq" id="WP_045105392.1">
    <property type="nucleotide sequence ID" value="NZ_LN681225.1"/>
</dbReference>
<dbReference type="AlphaFoldDB" id="A0A0A8UT25"/>
<accession>A0A0A8UT25</accession>
<keyword evidence="2" id="KW-1185">Reference proteome</keyword>
<dbReference type="KEGG" id="lha:LHA_0856"/>
<dbReference type="PATRIC" id="fig|449.7.peg.2944"/>
<gene>
    <name evidence="1" type="ORF">LHA_0856</name>
</gene>
<dbReference type="HOGENOM" id="CLU_076331_0_0_6"/>
<proteinExistence type="predicted"/>
<dbReference type="OrthoDB" id="5652138at2"/>
<name>A0A0A8UT25_LEGHA</name>
<organism evidence="1 2">
    <name type="scientific">Legionella hackeliae</name>
    <dbReference type="NCBI Taxonomy" id="449"/>
    <lineage>
        <taxon>Bacteria</taxon>
        <taxon>Pseudomonadati</taxon>
        <taxon>Pseudomonadota</taxon>
        <taxon>Gammaproteobacteria</taxon>
        <taxon>Legionellales</taxon>
        <taxon>Legionellaceae</taxon>
        <taxon>Legionella</taxon>
    </lineage>
</organism>
<sequence length="310" mass="35386">MQSKSEIFNNLLEELKIETAQNLSNRELVNLSMTSKYHFNLFQPLIDVRKLLHHVTRGEHDAVKAMLKKDMSLIFKKGLVTDCSGREFENISPFEYALWALDKHMWATMIACIPQNQEGRKVFKQLIAQYNKVNTIGVTYKLNGATVTEQHFDFKNIIIETLVDLVNAQGVKNGNVIGIEWRVGVGGVQKLLPMHVVYEYCSDEPFFPVPDFTSQPKSSKQIYDWVTDSNENWFGVDSRLSVDFAVYKGSVAKARALLSPRLPGVRLDFDLNAMIALCKVRTKDFLDLNSQLKDQMTLDNHHQVSQICPN</sequence>
<protein>
    <submittedName>
        <fullName evidence="1">Uncharacterized protein</fullName>
    </submittedName>
</protein>
<evidence type="ECO:0000313" key="2">
    <source>
        <dbReference type="Proteomes" id="UP000032803"/>
    </source>
</evidence>